<dbReference type="InterPro" id="IPR051449">
    <property type="entry name" value="ABC-2_transporter_component"/>
</dbReference>
<comment type="subcellular location">
    <subcellularLocation>
        <location evidence="1">Cell membrane</location>
        <topology evidence="1">Multi-pass membrane protein</topology>
    </subcellularLocation>
</comment>
<dbReference type="AlphaFoldDB" id="A0A5C1ABI1"/>
<feature type="transmembrane region" description="Helical" evidence="6">
    <location>
        <begin position="502"/>
        <end position="521"/>
    </location>
</feature>
<dbReference type="GO" id="GO:0140359">
    <property type="term" value="F:ABC-type transporter activity"/>
    <property type="evidence" value="ECO:0007669"/>
    <property type="project" value="InterPro"/>
</dbReference>
<evidence type="ECO:0000256" key="5">
    <source>
        <dbReference type="ARBA" id="ARBA00023136"/>
    </source>
</evidence>
<evidence type="ECO:0000313" key="9">
    <source>
        <dbReference type="Proteomes" id="UP000324974"/>
    </source>
</evidence>
<accession>A0A5C1ABI1</accession>
<evidence type="ECO:0000259" key="7">
    <source>
        <dbReference type="Pfam" id="PF12698"/>
    </source>
</evidence>
<feature type="transmembrane region" description="Helical" evidence="6">
    <location>
        <begin position="83"/>
        <end position="102"/>
    </location>
</feature>
<dbReference type="KEGG" id="lrs:PX52LOC_02447"/>
<keyword evidence="4 6" id="KW-1133">Transmembrane helix</keyword>
<dbReference type="OrthoDB" id="9794512at2"/>
<feature type="domain" description="ABC-2 type transporter transmembrane" evidence="7">
    <location>
        <begin position="396"/>
        <end position="532"/>
    </location>
</feature>
<keyword evidence="9" id="KW-1185">Reference proteome</keyword>
<evidence type="ECO:0000256" key="6">
    <source>
        <dbReference type="SAM" id="Phobius"/>
    </source>
</evidence>
<feature type="transmembrane region" description="Helical" evidence="6">
    <location>
        <begin position="54"/>
        <end position="71"/>
    </location>
</feature>
<dbReference type="PANTHER" id="PTHR30294:SF29">
    <property type="entry name" value="MULTIDRUG ABC TRANSPORTER PERMEASE YBHS-RELATED"/>
    <property type="match status" value="1"/>
</dbReference>
<gene>
    <name evidence="8" type="ORF">PX52LOC_02447</name>
</gene>
<reference evidence="9" key="1">
    <citation type="submission" date="2019-08" db="EMBL/GenBank/DDBJ databases">
        <title>Limnoglobus roseus gen. nov., sp. nov., a novel freshwater planctomycete with a giant genome from the family Gemmataceae.</title>
        <authorList>
            <person name="Kulichevskaya I.S."/>
            <person name="Naumoff D.G."/>
            <person name="Miroshnikov K."/>
            <person name="Ivanova A."/>
            <person name="Philippov D.A."/>
            <person name="Hakobyan A."/>
            <person name="Rijpstra I.C."/>
            <person name="Sinninghe Damste J.S."/>
            <person name="Liesack W."/>
            <person name="Dedysh S.N."/>
        </authorList>
    </citation>
    <scope>NUCLEOTIDE SEQUENCE [LARGE SCALE GENOMIC DNA]</scope>
    <source>
        <strain evidence="9">PX52</strain>
    </source>
</reference>
<feature type="transmembrane region" description="Helical" evidence="6">
    <location>
        <begin position="474"/>
        <end position="495"/>
    </location>
</feature>
<dbReference type="GO" id="GO:0005886">
    <property type="term" value="C:plasma membrane"/>
    <property type="evidence" value="ECO:0007669"/>
    <property type="project" value="UniProtKB-SubCell"/>
</dbReference>
<feature type="transmembrane region" description="Helical" evidence="6">
    <location>
        <begin position="276"/>
        <end position="297"/>
    </location>
</feature>
<feature type="transmembrane region" description="Helical" evidence="6">
    <location>
        <begin position="303"/>
        <end position="326"/>
    </location>
</feature>
<feature type="transmembrane region" description="Helical" evidence="6">
    <location>
        <begin position="143"/>
        <end position="163"/>
    </location>
</feature>
<dbReference type="InterPro" id="IPR013525">
    <property type="entry name" value="ABC2_TM"/>
</dbReference>
<feature type="transmembrane region" description="Helical" evidence="6">
    <location>
        <begin position="386"/>
        <end position="407"/>
    </location>
</feature>
<dbReference type="Proteomes" id="UP000324974">
    <property type="component" value="Chromosome"/>
</dbReference>
<feature type="transmembrane region" description="Helical" evidence="6">
    <location>
        <begin position="443"/>
        <end position="462"/>
    </location>
</feature>
<evidence type="ECO:0000256" key="1">
    <source>
        <dbReference type="ARBA" id="ARBA00004651"/>
    </source>
</evidence>
<feature type="transmembrane region" description="Helical" evidence="6">
    <location>
        <begin position="21"/>
        <end position="42"/>
    </location>
</feature>
<feature type="transmembrane region" description="Helical" evidence="6">
    <location>
        <begin position="347"/>
        <end position="366"/>
    </location>
</feature>
<dbReference type="RefSeq" id="WP_149110329.1">
    <property type="nucleotide sequence ID" value="NZ_CP042425.1"/>
</dbReference>
<dbReference type="EMBL" id="CP042425">
    <property type="protein sequence ID" value="QEL15523.1"/>
    <property type="molecule type" value="Genomic_DNA"/>
</dbReference>
<keyword evidence="3 6" id="KW-0812">Transmembrane</keyword>
<protein>
    <submittedName>
        <fullName evidence="8">ABC-2 type transporter</fullName>
    </submittedName>
</protein>
<evidence type="ECO:0000313" key="8">
    <source>
        <dbReference type="EMBL" id="QEL15523.1"/>
    </source>
</evidence>
<organism evidence="8 9">
    <name type="scientific">Limnoglobus roseus</name>
    <dbReference type="NCBI Taxonomy" id="2598579"/>
    <lineage>
        <taxon>Bacteria</taxon>
        <taxon>Pseudomonadati</taxon>
        <taxon>Planctomycetota</taxon>
        <taxon>Planctomycetia</taxon>
        <taxon>Gemmatales</taxon>
        <taxon>Gemmataceae</taxon>
        <taxon>Limnoglobus</taxon>
    </lineage>
</organism>
<feature type="transmembrane region" description="Helical" evidence="6">
    <location>
        <begin position="246"/>
        <end position="264"/>
    </location>
</feature>
<keyword evidence="5 6" id="KW-0472">Membrane</keyword>
<evidence type="ECO:0000256" key="2">
    <source>
        <dbReference type="ARBA" id="ARBA00022475"/>
    </source>
</evidence>
<evidence type="ECO:0000256" key="4">
    <source>
        <dbReference type="ARBA" id="ARBA00022989"/>
    </source>
</evidence>
<sequence length="585" mass="63083">MSELRSAELAPSEERTDEPGFTQIVGLAGAGFAVLGIIVIAFSQSSPRMIPVSWAYMMTAAGLLAMFYHALRDGSLEIRRAYFWIGVALLAVMGVSIALAQFGGDRVPLVKSLAWAPLLGFLGLVFTTTALRHETDDWHVRLGLQALLIAGTVLSIGTVVLAVILPDTIVGPGVLYGLLGLGFVMAFLSRVDTGDGPGFLVASALGVLGGAALLYALGRAVFPTILYEGPPALKNAYQVLDPWKTLARGAIVLFCVGVAAWGGLNRNLPAWLRGGLALLGLGFAGVFVAASVNTFALPSPKPFLVPHGLLLGGLGLVYLAFSLGLVSDSPLIAMTRRELASYFYSPIAYVVLLGMAVIEFIGYWLFLGVILRAGPTGPRPFPEPVLQAFVPGTFLGPIAVVFLIPALTMRLFSEERRSGTMEVLITAPVSEWTIVLSKFLGSWFFYMLTWLPMGLYLLGLRFEGGQAFDYRPLLGLYIAIGVCGMGFVAMGLFFSSLTKNQIIAAVLTFMAMLLMLSLYWYTYFTRVGEGAIRELLNALSIASYWSTWEQAASGQLMVRDLVLHGSLAVFWLFLTVKSLESRKWG</sequence>
<feature type="transmembrane region" description="Helical" evidence="6">
    <location>
        <begin position="169"/>
        <end position="188"/>
    </location>
</feature>
<feature type="transmembrane region" description="Helical" evidence="6">
    <location>
        <begin position="200"/>
        <end position="226"/>
    </location>
</feature>
<proteinExistence type="predicted"/>
<evidence type="ECO:0000256" key="3">
    <source>
        <dbReference type="ARBA" id="ARBA00022692"/>
    </source>
</evidence>
<dbReference type="Pfam" id="PF12698">
    <property type="entry name" value="ABC2_membrane_3"/>
    <property type="match status" value="1"/>
</dbReference>
<feature type="transmembrane region" description="Helical" evidence="6">
    <location>
        <begin position="114"/>
        <end position="131"/>
    </location>
</feature>
<name>A0A5C1ABI1_9BACT</name>
<dbReference type="PANTHER" id="PTHR30294">
    <property type="entry name" value="MEMBRANE COMPONENT OF ABC TRANSPORTER YHHJ-RELATED"/>
    <property type="match status" value="1"/>
</dbReference>
<keyword evidence="2" id="KW-1003">Cell membrane</keyword>